<dbReference type="Pfam" id="PF14526">
    <property type="entry name" value="Cass2"/>
    <property type="match status" value="1"/>
</dbReference>
<dbReference type="InterPro" id="IPR018062">
    <property type="entry name" value="HTH_AraC-typ_CS"/>
</dbReference>
<dbReference type="Pfam" id="PF12833">
    <property type="entry name" value="HTH_18"/>
    <property type="match status" value="1"/>
</dbReference>
<comment type="caution">
    <text evidence="5">The sequence shown here is derived from an EMBL/GenBank/DDBJ whole genome shotgun (WGS) entry which is preliminary data.</text>
</comment>
<dbReference type="PRINTS" id="PR00032">
    <property type="entry name" value="HTHARAC"/>
</dbReference>
<evidence type="ECO:0000313" key="6">
    <source>
        <dbReference type="Proteomes" id="UP000321901"/>
    </source>
</evidence>
<evidence type="ECO:0000259" key="4">
    <source>
        <dbReference type="PROSITE" id="PS01124"/>
    </source>
</evidence>
<dbReference type="SUPFAM" id="SSF46689">
    <property type="entry name" value="Homeodomain-like"/>
    <property type="match status" value="2"/>
</dbReference>
<proteinExistence type="predicted"/>
<reference evidence="5 6" key="1">
    <citation type="submission" date="2019-07" db="EMBL/GenBank/DDBJ databases">
        <title>Whole genome shotgun sequence of Sporosarcina luteola NBRC 105378.</title>
        <authorList>
            <person name="Hosoyama A."/>
            <person name="Uohara A."/>
            <person name="Ohji S."/>
            <person name="Ichikawa N."/>
        </authorList>
    </citation>
    <scope>NUCLEOTIDE SEQUENCE [LARGE SCALE GENOMIC DNA]</scope>
    <source>
        <strain evidence="5 6">NBRC 105378</strain>
    </source>
</reference>
<evidence type="ECO:0000313" key="5">
    <source>
        <dbReference type="EMBL" id="GEN84501.1"/>
    </source>
</evidence>
<dbReference type="InterPro" id="IPR020449">
    <property type="entry name" value="Tscrpt_reg_AraC-type_HTH"/>
</dbReference>
<keyword evidence="1" id="KW-0805">Transcription regulation</keyword>
<dbReference type="SMART" id="SM00342">
    <property type="entry name" value="HTH_ARAC"/>
    <property type="match status" value="1"/>
</dbReference>
<dbReference type="PROSITE" id="PS01124">
    <property type="entry name" value="HTH_ARAC_FAMILY_2"/>
    <property type="match status" value="1"/>
</dbReference>
<organism evidence="5 6">
    <name type="scientific">Sporosarcina luteola</name>
    <dbReference type="NCBI Taxonomy" id="582850"/>
    <lineage>
        <taxon>Bacteria</taxon>
        <taxon>Bacillati</taxon>
        <taxon>Bacillota</taxon>
        <taxon>Bacilli</taxon>
        <taxon>Bacillales</taxon>
        <taxon>Caryophanaceae</taxon>
        <taxon>Sporosarcina</taxon>
    </lineage>
</organism>
<protein>
    <submittedName>
        <fullName evidence="5">AraC family transcriptional regulator</fullName>
    </submittedName>
</protein>
<dbReference type="InterPro" id="IPR050959">
    <property type="entry name" value="MarA-like"/>
</dbReference>
<dbReference type="InterPro" id="IPR029441">
    <property type="entry name" value="Cass2"/>
</dbReference>
<dbReference type="InterPro" id="IPR009057">
    <property type="entry name" value="Homeodomain-like_sf"/>
</dbReference>
<dbReference type="Gene3D" id="3.20.80.10">
    <property type="entry name" value="Regulatory factor, effector binding domain"/>
    <property type="match status" value="1"/>
</dbReference>
<dbReference type="Gene3D" id="1.10.10.60">
    <property type="entry name" value="Homeodomain-like"/>
    <property type="match status" value="2"/>
</dbReference>
<dbReference type="AlphaFoldDB" id="A0A511ZAN8"/>
<dbReference type="Proteomes" id="UP000321901">
    <property type="component" value="Unassembled WGS sequence"/>
</dbReference>
<dbReference type="GO" id="GO:0003700">
    <property type="term" value="F:DNA-binding transcription factor activity"/>
    <property type="evidence" value="ECO:0007669"/>
    <property type="project" value="InterPro"/>
</dbReference>
<dbReference type="InterPro" id="IPR018060">
    <property type="entry name" value="HTH_AraC"/>
</dbReference>
<dbReference type="PANTHER" id="PTHR47504">
    <property type="entry name" value="RIGHT ORIGIN-BINDING PROTEIN"/>
    <property type="match status" value="1"/>
</dbReference>
<dbReference type="PROSITE" id="PS00041">
    <property type="entry name" value="HTH_ARAC_FAMILY_1"/>
    <property type="match status" value="1"/>
</dbReference>
<name>A0A511ZAN8_9BACL</name>
<keyword evidence="3" id="KW-0804">Transcription</keyword>
<sequence length="306" mass="35819">MFSVQQIALLQKVIDYIEVHIKEEIKPEELAKMAGYSPFHFYRIFHQHIGYTVMDYVVKRKLQHALFELVNGKKVIEIALEYGFETHSGFTKAFKRTFGSPPSLYRLHCPTSLPPKLDLLNLHQKEVGGIVMQPKIVQKNGFTIAGKTYESKVNDVFFTRDAPAFWDQRIAPEEAIETMLYEKLSPKKHGEYCVNLNNRDMNRTFTYLFAVDCDHEDTQLPQGLTKLHIKPATYAVFKIPPVDVDQFVPAIKGTWKFILEDWLPQSSYEVDERGYDFEYYDELCHDWIYEKITMEIYVPIKDKDKV</sequence>
<keyword evidence="2" id="KW-0238">DNA-binding</keyword>
<dbReference type="SUPFAM" id="SSF55136">
    <property type="entry name" value="Probable bacterial effector-binding domain"/>
    <property type="match status" value="1"/>
</dbReference>
<evidence type="ECO:0000256" key="3">
    <source>
        <dbReference type="ARBA" id="ARBA00023163"/>
    </source>
</evidence>
<accession>A0A511ZAN8</accession>
<evidence type="ECO:0000256" key="2">
    <source>
        <dbReference type="ARBA" id="ARBA00023125"/>
    </source>
</evidence>
<dbReference type="GO" id="GO:0043565">
    <property type="term" value="F:sequence-specific DNA binding"/>
    <property type="evidence" value="ECO:0007669"/>
    <property type="project" value="InterPro"/>
</dbReference>
<evidence type="ECO:0000256" key="1">
    <source>
        <dbReference type="ARBA" id="ARBA00023015"/>
    </source>
</evidence>
<gene>
    <name evidence="5" type="ORF">SLU01_28130</name>
</gene>
<dbReference type="InterPro" id="IPR010499">
    <property type="entry name" value="AraC_E-bd"/>
</dbReference>
<dbReference type="PANTHER" id="PTHR47504:SF5">
    <property type="entry name" value="RIGHT ORIGIN-BINDING PROTEIN"/>
    <property type="match status" value="1"/>
</dbReference>
<dbReference type="RefSeq" id="WP_246110995.1">
    <property type="nucleotide sequence ID" value="NZ_BJYL01000038.1"/>
</dbReference>
<feature type="domain" description="HTH araC/xylS-type" evidence="4">
    <location>
        <begin position="11"/>
        <end position="108"/>
    </location>
</feature>
<keyword evidence="6" id="KW-1185">Reference proteome</keyword>
<dbReference type="EMBL" id="BJYL01000038">
    <property type="protein sequence ID" value="GEN84501.1"/>
    <property type="molecule type" value="Genomic_DNA"/>
</dbReference>
<dbReference type="SMART" id="SM00871">
    <property type="entry name" value="AraC_E_bind"/>
    <property type="match status" value="1"/>
</dbReference>
<dbReference type="InterPro" id="IPR011256">
    <property type="entry name" value="Reg_factor_effector_dom_sf"/>
</dbReference>